<gene>
    <name evidence="2" type="ORF">AB840_08105</name>
</gene>
<evidence type="ECO:0000256" key="1">
    <source>
        <dbReference type="SAM" id="MobiDB-lite"/>
    </source>
</evidence>
<dbReference type="InParanoid" id="A0A0J6WSD0"/>
<name>A0A0J6WSD0_9FIRM</name>
<dbReference type="EMBL" id="LEKT01000023">
    <property type="protein sequence ID" value="KMO86420.1"/>
    <property type="molecule type" value="Genomic_DNA"/>
</dbReference>
<feature type="region of interest" description="Disordered" evidence="1">
    <location>
        <begin position="45"/>
        <end position="69"/>
    </location>
</feature>
<accession>A0A0J6WSD0</accession>
<comment type="caution">
    <text evidence="2">The sequence shown here is derived from an EMBL/GenBank/DDBJ whole genome shotgun (WGS) entry which is preliminary data.</text>
</comment>
<dbReference type="Proteomes" id="UP000036503">
    <property type="component" value="Unassembled WGS sequence"/>
</dbReference>
<reference evidence="2 3" key="1">
    <citation type="submission" date="2015-06" db="EMBL/GenBank/DDBJ databases">
        <title>Draft genome sequence of beer spoilage bacterium Megasphaera cerevisiae type strain 20462.</title>
        <authorList>
            <person name="Kutumbaka K."/>
            <person name="Pasmowitz J."/>
            <person name="Mategko J."/>
            <person name="Reyes D."/>
            <person name="Friedrich A."/>
            <person name="Han S."/>
            <person name="Martens-Habbena W."/>
            <person name="Neal-McKinney J."/>
            <person name="Janagama H.K."/>
            <person name="Nadala C."/>
            <person name="Samadpour M."/>
        </authorList>
    </citation>
    <scope>NUCLEOTIDE SEQUENCE [LARGE SCALE GENOMIC DNA]</scope>
    <source>
        <strain evidence="2 3">DSM 20462</strain>
    </source>
</reference>
<evidence type="ECO:0000313" key="2">
    <source>
        <dbReference type="EMBL" id="KMO86420.1"/>
    </source>
</evidence>
<evidence type="ECO:0000313" key="3">
    <source>
        <dbReference type="Proteomes" id="UP000036503"/>
    </source>
</evidence>
<sequence>MQILVERFCVRHNGKQYQAGDIIPDVDAAEAKKLVAASHGELRLLQPAAETPREETVQDDPDSIADDIGLQLPPVEPVRVAKRGTRK</sequence>
<keyword evidence="3" id="KW-1185">Reference proteome</keyword>
<proteinExistence type="predicted"/>
<dbReference type="PATRIC" id="fig|1122219.3.peg.1308"/>
<organism evidence="2 3">
    <name type="scientific">Megasphaera cerevisiae DSM 20462</name>
    <dbReference type="NCBI Taxonomy" id="1122219"/>
    <lineage>
        <taxon>Bacteria</taxon>
        <taxon>Bacillati</taxon>
        <taxon>Bacillota</taxon>
        <taxon>Negativicutes</taxon>
        <taxon>Veillonellales</taxon>
        <taxon>Veillonellaceae</taxon>
        <taxon>Megasphaera</taxon>
    </lineage>
</organism>
<dbReference type="OrthoDB" id="2970874at2"/>
<dbReference type="RefSeq" id="WP_048514334.1">
    <property type="nucleotide sequence ID" value="NZ_FUXD01000012.1"/>
</dbReference>
<dbReference type="AlphaFoldDB" id="A0A0J6WSD0"/>
<protein>
    <submittedName>
        <fullName evidence="2">Uncharacterized protein</fullName>
    </submittedName>
</protein>